<feature type="coiled-coil region" evidence="1">
    <location>
        <begin position="369"/>
        <end position="605"/>
    </location>
</feature>
<comment type="caution">
    <text evidence="3">The sequence shown here is derived from an EMBL/GenBank/DDBJ whole genome shotgun (WGS) entry which is preliminary data.</text>
</comment>
<dbReference type="EMBL" id="JAULSU010000005">
    <property type="protein sequence ID" value="KAK0617375.1"/>
    <property type="molecule type" value="Genomic_DNA"/>
</dbReference>
<name>A0AA40BXM1_9PEZI</name>
<evidence type="ECO:0000313" key="3">
    <source>
        <dbReference type="EMBL" id="KAK0617375.1"/>
    </source>
</evidence>
<feature type="region of interest" description="Disordered" evidence="2">
    <location>
        <begin position="49"/>
        <end position="111"/>
    </location>
</feature>
<accession>A0AA40BXM1</accession>
<dbReference type="AlphaFoldDB" id="A0AA40BXM1"/>
<gene>
    <name evidence="3" type="ORF">B0T14DRAFT_433894</name>
</gene>
<evidence type="ECO:0000256" key="1">
    <source>
        <dbReference type="SAM" id="Coils"/>
    </source>
</evidence>
<feature type="non-terminal residue" evidence="3">
    <location>
        <position position="1"/>
    </location>
</feature>
<keyword evidence="1" id="KW-0175">Coiled coil</keyword>
<dbReference type="Proteomes" id="UP001175000">
    <property type="component" value="Unassembled WGS sequence"/>
</dbReference>
<reference evidence="3" key="1">
    <citation type="submission" date="2023-06" db="EMBL/GenBank/DDBJ databases">
        <title>Genome-scale phylogeny and comparative genomics of the fungal order Sordariales.</title>
        <authorList>
            <consortium name="Lawrence Berkeley National Laboratory"/>
            <person name="Hensen N."/>
            <person name="Bonometti L."/>
            <person name="Westerberg I."/>
            <person name="Brannstrom I.O."/>
            <person name="Guillou S."/>
            <person name="Cros-Aarteil S."/>
            <person name="Calhoun S."/>
            <person name="Haridas S."/>
            <person name="Kuo A."/>
            <person name="Mondo S."/>
            <person name="Pangilinan J."/>
            <person name="Riley R."/>
            <person name="Labutti K."/>
            <person name="Andreopoulos B."/>
            <person name="Lipzen A."/>
            <person name="Chen C."/>
            <person name="Yanf M."/>
            <person name="Daum C."/>
            <person name="Ng V."/>
            <person name="Clum A."/>
            <person name="Steindorff A."/>
            <person name="Ohm R."/>
            <person name="Martin F."/>
            <person name="Silar P."/>
            <person name="Natvig D."/>
            <person name="Lalanne C."/>
            <person name="Gautier V."/>
            <person name="Ament-Velasquez S.L."/>
            <person name="Kruys A."/>
            <person name="Hutchinson M.I."/>
            <person name="Powell A.J."/>
            <person name="Barry K."/>
            <person name="Miller A.N."/>
            <person name="Grigoriev I.V."/>
            <person name="Debuchy R."/>
            <person name="Gladieux P."/>
            <person name="Thoren M.H."/>
            <person name="Johannesson H."/>
        </authorList>
    </citation>
    <scope>NUCLEOTIDE SEQUENCE</scope>
    <source>
        <strain evidence="3">CBS 606.72</strain>
    </source>
</reference>
<keyword evidence="4" id="KW-1185">Reference proteome</keyword>
<feature type="region of interest" description="Disordered" evidence="2">
    <location>
        <begin position="1"/>
        <end position="20"/>
    </location>
</feature>
<protein>
    <submittedName>
        <fullName evidence="3">Uncharacterized protein</fullName>
    </submittedName>
</protein>
<proteinExistence type="predicted"/>
<sequence>MGDVPSRKTSPPTLSCAPPQFAPKQFAFPHQVHFDENYTVQEDPIVEVLGATTRKTTSRQRHQRQLSGSPRISQPRGALARKRHASSLSNPPFESRSKSLESPQPQKRARTQELTIEIASVLNNFTQAHKHEQEAQACDYERQIRKLMDDRDVALEALDKYDDLYRRQADEIKRAQSSTVQMGAQIKTLEANLNASTDRAKAIEAKYQTCKEHLNAAILEQQHLYRQTRIELKKNLALAKQETEEKDTELRLEKERIQTLSGRLKDFQALDTGFESLTTQYEEILAKLDDQGTDATQHSQLQEERIQERYVPIQGKFQSCRVSNMTQSRGQLIDRCVRKARANDCSIMTKLQAILEFQSTLGEQESALLTSLKIHMEQVTERLDRQSENLQQQLEEKAEENGKLSAMLEAEERRYASLESAFETIKKDLETQDIQVTELEDRLFSMDAVQQKNEEMEGRLAVAEKQKDHLEEQLACKAATIKELESSLRRKDETYMSEVRNFTINLVKLNQTIQEKEATLNILVEQAARVARQEMQVETDKAVSHAQNALREAERQVGSLRDEVKRLKQNVDGKAEEVRQTAQTIASFEKRLTLAESEKQAVTDQLEHCISEL</sequence>
<evidence type="ECO:0000256" key="2">
    <source>
        <dbReference type="SAM" id="MobiDB-lite"/>
    </source>
</evidence>
<organism evidence="3 4">
    <name type="scientific">Immersiella caudata</name>
    <dbReference type="NCBI Taxonomy" id="314043"/>
    <lineage>
        <taxon>Eukaryota</taxon>
        <taxon>Fungi</taxon>
        <taxon>Dikarya</taxon>
        <taxon>Ascomycota</taxon>
        <taxon>Pezizomycotina</taxon>
        <taxon>Sordariomycetes</taxon>
        <taxon>Sordariomycetidae</taxon>
        <taxon>Sordariales</taxon>
        <taxon>Lasiosphaeriaceae</taxon>
        <taxon>Immersiella</taxon>
    </lineage>
</organism>
<evidence type="ECO:0000313" key="4">
    <source>
        <dbReference type="Proteomes" id="UP001175000"/>
    </source>
</evidence>